<feature type="domain" description="Shisa N-terminal" evidence="3">
    <location>
        <begin position="23"/>
        <end position="66"/>
    </location>
</feature>
<evidence type="ECO:0000256" key="1">
    <source>
        <dbReference type="SAM" id="Phobius"/>
    </source>
</evidence>
<proteinExistence type="predicted"/>
<name>A0AB32TEW3_DANRE</name>
<feature type="signal peptide" evidence="2">
    <location>
        <begin position="1"/>
        <end position="21"/>
    </location>
</feature>
<evidence type="ECO:0000313" key="5">
    <source>
        <dbReference type="RefSeq" id="XP_068072534.1"/>
    </source>
</evidence>
<reference evidence="5" key="1">
    <citation type="submission" date="2025-08" db="UniProtKB">
        <authorList>
            <consortium name="RefSeq"/>
        </authorList>
    </citation>
    <scope>IDENTIFICATION</scope>
    <source>
        <strain evidence="5">Tuebingen</strain>
        <tissue evidence="5">Fibroblasts and whole tissue</tissue>
    </source>
</reference>
<dbReference type="Proteomes" id="UP000000437">
    <property type="component" value="Chromosome 22"/>
</dbReference>
<dbReference type="Pfam" id="PF13908">
    <property type="entry name" value="Shisa_N"/>
    <property type="match status" value="1"/>
</dbReference>
<organism evidence="4 5">
    <name type="scientific">Danio rerio</name>
    <name type="common">Zebrafish</name>
    <name type="synonym">Brachydanio rerio</name>
    <dbReference type="NCBI Taxonomy" id="7955"/>
    <lineage>
        <taxon>Eukaryota</taxon>
        <taxon>Metazoa</taxon>
        <taxon>Chordata</taxon>
        <taxon>Craniata</taxon>
        <taxon>Vertebrata</taxon>
        <taxon>Euteleostomi</taxon>
        <taxon>Actinopterygii</taxon>
        <taxon>Neopterygii</taxon>
        <taxon>Teleostei</taxon>
        <taxon>Ostariophysi</taxon>
        <taxon>Cypriniformes</taxon>
        <taxon>Danionidae</taxon>
        <taxon>Danioninae</taxon>
        <taxon>Danio</taxon>
    </lineage>
</organism>
<sequence>MVYAVMFLLCLSAVIFKVTLALEDCTSYNASRGDLVLCSRRSFFCCGTCDKMYCCNNRKEKITKDELNDCLSNNTLPSHSPHQLDRTVFIEPIVMFLVFIVIVFIIICCSEKRIRNRLMSTTTVTTTQHNPQEGLYSAYQPVFNNPQSPTMPMGQLYAPGPPPSYHEAAGCPCPISQSAYDSGQVLYSIQPTEAQPPLSIDYNPPAYNPAYVNSLKTS</sequence>
<feature type="transmembrane region" description="Helical" evidence="1">
    <location>
        <begin position="88"/>
        <end position="109"/>
    </location>
</feature>
<gene>
    <name evidence="5" type="primary">LOC137488908</name>
</gene>
<dbReference type="AlphaFoldDB" id="A0AB32TEW3"/>
<evidence type="ECO:0000256" key="2">
    <source>
        <dbReference type="SAM" id="SignalP"/>
    </source>
</evidence>
<dbReference type="GeneID" id="137488908"/>
<accession>A0AB32TEW3</accession>
<dbReference type="InterPro" id="IPR053891">
    <property type="entry name" value="Shisa_N"/>
</dbReference>
<keyword evidence="2" id="KW-0732">Signal</keyword>
<keyword evidence="1" id="KW-1133">Transmembrane helix</keyword>
<dbReference type="RefSeq" id="XP_068072534.1">
    <property type="nucleotide sequence ID" value="XM_068216433.2"/>
</dbReference>
<feature type="chain" id="PRO_5044237687" evidence="2">
    <location>
        <begin position="22"/>
        <end position="218"/>
    </location>
</feature>
<keyword evidence="1" id="KW-0472">Membrane</keyword>
<protein>
    <submittedName>
        <fullName evidence="5">Uncharacterized protein isoform X1</fullName>
    </submittedName>
</protein>
<dbReference type="KEGG" id="dre:137488908"/>
<keyword evidence="4" id="KW-1185">Reference proteome</keyword>
<keyword evidence="1" id="KW-0812">Transmembrane</keyword>
<evidence type="ECO:0000259" key="3">
    <source>
        <dbReference type="Pfam" id="PF13908"/>
    </source>
</evidence>
<evidence type="ECO:0000313" key="4">
    <source>
        <dbReference type="Proteomes" id="UP000000437"/>
    </source>
</evidence>